<keyword evidence="2" id="KW-1185">Reference proteome</keyword>
<protein>
    <submittedName>
        <fullName evidence="1">Uncharacterized protein</fullName>
    </submittedName>
</protein>
<reference evidence="1 2" key="1">
    <citation type="submission" date="2013-08" db="EMBL/GenBank/DDBJ databases">
        <title>Flavobacterium saliperosum type strain genome sequencing.</title>
        <authorList>
            <person name="Lee K."/>
            <person name="Yi H."/>
            <person name="Park S."/>
            <person name="Chun J."/>
        </authorList>
    </citation>
    <scope>NUCLEOTIDE SEQUENCE [LARGE SCALE GENOMIC DNA]</scope>
    <source>
        <strain evidence="1 2">S13</strain>
    </source>
</reference>
<accession>A0ABN0QK00</accession>
<dbReference type="Proteomes" id="UP000018234">
    <property type="component" value="Unassembled WGS sequence"/>
</dbReference>
<evidence type="ECO:0000313" key="1">
    <source>
        <dbReference type="EMBL" id="ESU28060.1"/>
    </source>
</evidence>
<name>A0ABN0QK00_9FLAO</name>
<sequence length="216" mass="25198">MVFKKLKIRNKCRKFKKRIISFGNQRFLKLNKFKNYIGMKQIFKKVTAFLGLWFFYLVVVSFSSNNIVVLYQYDKGVFEFNKETGGLTTKFYKDKFKEDEADNVVIRIFDGQKKYLGSEKISRSQKFIELNSKYLKLAQKDSRDALGEKNYKIIRVKSGEKYDFYYLLSKACSSFDVGNTECLSSSGGWVHAGIDNPRIEISINDIIVHDKIVVCK</sequence>
<proteinExistence type="predicted"/>
<dbReference type="EMBL" id="AVFO01000002">
    <property type="protein sequence ID" value="ESU28060.1"/>
    <property type="molecule type" value="Genomic_DNA"/>
</dbReference>
<organism evidence="1 2">
    <name type="scientific">Flavobacterium saliperosum S13</name>
    <dbReference type="NCBI Taxonomy" id="1341155"/>
    <lineage>
        <taxon>Bacteria</taxon>
        <taxon>Pseudomonadati</taxon>
        <taxon>Bacteroidota</taxon>
        <taxon>Flavobacteriia</taxon>
        <taxon>Flavobacteriales</taxon>
        <taxon>Flavobacteriaceae</taxon>
        <taxon>Flavobacterium</taxon>
    </lineage>
</organism>
<comment type="caution">
    <text evidence="1">The sequence shown here is derived from an EMBL/GenBank/DDBJ whole genome shotgun (WGS) entry which is preliminary data.</text>
</comment>
<gene>
    <name evidence="1" type="ORF">FSS13T_05510</name>
</gene>
<evidence type="ECO:0000313" key="2">
    <source>
        <dbReference type="Proteomes" id="UP000018234"/>
    </source>
</evidence>